<evidence type="ECO:0000313" key="6">
    <source>
        <dbReference type="EMBL" id="OUQ76502.1"/>
    </source>
</evidence>
<evidence type="ECO:0000313" key="7">
    <source>
        <dbReference type="Proteomes" id="UP000195859"/>
    </source>
</evidence>
<dbReference type="GO" id="GO:0009263">
    <property type="term" value="P:deoxyribonucleotide biosynthetic process"/>
    <property type="evidence" value="ECO:0007669"/>
    <property type="project" value="InterPro"/>
</dbReference>
<dbReference type="SUPFAM" id="SSF47240">
    <property type="entry name" value="Ferritin-like"/>
    <property type="match status" value="1"/>
</dbReference>
<dbReference type="Proteomes" id="UP000195859">
    <property type="component" value="Unassembled WGS sequence"/>
</dbReference>
<organism evidence="6 7">
    <name type="scientific">Lactobacillus gallinarum</name>
    <dbReference type="NCBI Taxonomy" id="52242"/>
    <lineage>
        <taxon>Bacteria</taxon>
        <taxon>Bacillati</taxon>
        <taxon>Bacillota</taxon>
        <taxon>Bacilli</taxon>
        <taxon>Lactobacillales</taxon>
        <taxon>Lactobacillaceae</taxon>
        <taxon>Lactobacillus</taxon>
    </lineage>
</organism>
<comment type="subunit">
    <text evidence="3">Tetramer of two alpha and two beta subunits.</text>
</comment>
<proteinExistence type="inferred from homology"/>
<dbReference type="CDD" id="cd01049">
    <property type="entry name" value="RNRR2"/>
    <property type="match status" value="1"/>
</dbReference>
<sequence length="311" mass="35872">MTEKYYEAINWNDMEDRVDKSAWARLNDIIWEPRNVPVREDKKEFIKLDKPIQEALLHAFGALSFSSGLQMRNGIEQIKADAITPEESAVLNALQYLESIANKGYSYVLHELSDDKTVEETLNWANNNPYLQNKIHILNKIYQSGDALQKKAANVILETALYHSGFFAPLYLFGDGKMVRTAEIIKLALRGTSFSGIYPGYKFRLGYSKLGKNEQDRLKEWIENLYDELVANEEKHIHLIYKGTGWEEDAKHYFYYSVNKAYLNLGFSGKYPDTADTINATIEKGVIKSAVLEDFFFYTNDHSLNKFKEIK</sequence>
<evidence type="ECO:0000256" key="2">
    <source>
        <dbReference type="ARBA" id="ARBA00009303"/>
    </source>
</evidence>
<comment type="catalytic activity">
    <reaction evidence="5">
        <text>a 2'-deoxyribonucleoside 5'-diphosphate + [thioredoxin]-disulfide + H2O = a ribonucleoside 5'-diphosphate + [thioredoxin]-dithiol</text>
        <dbReference type="Rhea" id="RHEA:23252"/>
        <dbReference type="Rhea" id="RHEA-COMP:10698"/>
        <dbReference type="Rhea" id="RHEA-COMP:10700"/>
        <dbReference type="ChEBI" id="CHEBI:15377"/>
        <dbReference type="ChEBI" id="CHEBI:29950"/>
        <dbReference type="ChEBI" id="CHEBI:50058"/>
        <dbReference type="ChEBI" id="CHEBI:57930"/>
        <dbReference type="ChEBI" id="CHEBI:73316"/>
        <dbReference type="EC" id="1.17.4.1"/>
    </reaction>
</comment>
<dbReference type="NCBIfam" id="NF007183">
    <property type="entry name" value="PRK09614.1-2"/>
    <property type="match status" value="1"/>
</dbReference>
<dbReference type="UniPathway" id="UPA00326"/>
<dbReference type="InterPro" id="IPR033909">
    <property type="entry name" value="RNR_small"/>
</dbReference>
<dbReference type="AlphaFoldDB" id="A0A1Y4W299"/>
<comment type="caution">
    <text evidence="6">The sequence shown here is derived from an EMBL/GenBank/DDBJ whole genome shotgun (WGS) entry which is preliminary data.</text>
</comment>
<comment type="cofactor">
    <cofactor evidence="1">
        <name>Fe cation</name>
        <dbReference type="ChEBI" id="CHEBI:24875"/>
    </cofactor>
</comment>
<comment type="similarity">
    <text evidence="2">Belongs to the ribonucleoside diphosphate reductase small chain family.</text>
</comment>
<dbReference type="InterPro" id="IPR012348">
    <property type="entry name" value="RNR-like"/>
</dbReference>
<evidence type="ECO:0000256" key="3">
    <source>
        <dbReference type="ARBA" id="ARBA00011209"/>
    </source>
</evidence>
<dbReference type="GO" id="GO:0004748">
    <property type="term" value="F:ribonucleoside-diphosphate reductase activity, thioredoxin disulfide as acceptor"/>
    <property type="evidence" value="ECO:0007669"/>
    <property type="project" value="UniProtKB-EC"/>
</dbReference>
<evidence type="ECO:0000256" key="4">
    <source>
        <dbReference type="ARBA" id="ARBA00012274"/>
    </source>
</evidence>
<gene>
    <name evidence="6" type="ORF">B5E44_05120</name>
</gene>
<dbReference type="Gene3D" id="1.10.620.20">
    <property type="entry name" value="Ribonucleotide Reductase, subunit A"/>
    <property type="match status" value="1"/>
</dbReference>
<dbReference type="EMBL" id="NFLZ01000009">
    <property type="protein sequence ID" value="OUQ76502.1"/>
    <property type="molecule type" value="Genomic_DNA"/>
</dbReference>
<dbReference type="Pfam" id="PF00268">
    <property type="entry name" value="Ribonuc_red_sm"/>
    <property type="match status" value="1"/>
</dbReference>
<dbReference type="RefSeq" id="WP_087301088.1">
    <property type="nucleotide sequence ID" value="NZ_NFLZ01000009.1"/>
</dbReference>
<dbReference type="InterPro" id="IPR000358">
    <property type="entry name" value="RNR_small_fam"/>
</dbReference>
<accession>A0A1Y4W299</accession>
<protein>
    <recommendedName>
        <fullName evidence="4">ribonucleoside-diphosphate reductase</fullName>
        <ecNumber evidence="4">1.17.4.1</ecNumber>
    </recommendedName>
</protein>
<evidence type="ECO:0000256" key="1">
    <source>
        <dbReference type="ARBA" id="ARBA00001962"/>
    </source>
</evidence>
<dbReference type="InterPro" id="IPR009078">
    <property type="entry name" value="Ferritin-like_SF"/>
</dbReference>
<evidence type="ECO:0000256" key="5">
    <source>
        <dbReference type="ARBA" id="ARBA00047754"/>
    </source>
</evidence>
<dbReference type="EC" id="1.17.4.1" evidence="4"/>
<name>A0A1Y4W299_9LACO</name>
<reference evidence="7" key="1">
    <citation type="submission" date="2017-04" db="EMBL/GenBank/DDBJ databases">
        <title>Function of individual gut microbiota members based on whole genome sequencing of pure cultures obtained from chicken caecum.</title>
        <authorList>
            <person name="Medvecky M."/>
            <person name="Cejkova D."/>
            <person name="Polansky O."/>
            <person name="Karasova D."/>
            <person name="Kubasova T."/>
            <person name="Cizek A."/>
            <person name="Rychlik I."/>
        </authorList>
    </citation>
    <scope>NUCLEOTIDE SEQUENCE [LARGE SCALE GENOMIC DNA]</scope>
    <source>
        <strain evidence="7">An101</strain>
    </source>
</reference>